<name>A0A915JA76_ROMCU</name>
<sequence>MKQEVAIGGRRWTEARPPGTPKEWPKELYLKRTSNSPSSLAKNEASNSASSALRFLPLALTNFCFNW</sequence>
<dbReference type="Proteomes" id="UP000887565">
    <property type="component" value="Unplaced"/>
</dbReference>
<organism evidence="2 3">
    <name type="scientific">Romanomermis culicivorax</name>
    <name type="common">Nematode worm</name>
    <dbReference type="NCBI Taxonomy" id="13658"/>
    <lineage>
        <taxon>Eukaryota</taxon>
        <taxon>Metazoa</taxon>
        <taxon>Ecdysozoa</taxon>
        <taxon>Nematoda</taxon>
        <taxon>Enoplea</taxon>
        <taxon>Dorylaimia</taxon>
        <taxon>Mermithida</taxon>
        <taxon>Mermithoidea</taxon>
        <taxon>Mermithidae</taxon>
        <taxon>Romanomermis</taxon>
    </lineage>
</organism>
<keyword evidence="2" id="KW-1185">Reference proteome</keyword>
<reference evidence="3" key="1">
    <citation type="submission" date="2022-11" db="UniProtKB">
        <authorList>
            <consortium name="WormBaseParasite"/>
        </authorList>
    </citation>
    <scope>IDENTIFICATION</scope>
</reference>
<accession>A0A915JA76</accession>
<evidence type="ECO:0000313" key="3">
    <source>
        <dbReference type="WBParaSite" id="nRc.2.0.1.t23393-RA"/>
    </source>
</evidence>
<protein>
    <submittedName>
        <fullName evidence="3">Uncharacterized protein</fullName>
    </submittedName>
</protein>
<evidence type="ECO:0000313" key="2">
    <source>
        <dbReference type="Proteomes" id="UP000887565"/>
    </source>
</evidence>
<feature type="region of interest" description="Disordered" evidence="1">
    <location>
        <begin position="1"/>
        <end position="27"/>
    </location>
</feature>
<dbReference type="WBParaSite" id="nRc.2.0.1.t23393-RA">
    <property type="protein sequence ID" value="nRc.2.0.1.t23393-RA"/>
    <property type="gene ID" value="nRc.2.0.1.g23393"/>
</dbReference>
<evidence type="ECO:0000256" key="1">
    <source>
        <dbReference type="SAM" id="MobiDB-lite"/>
    </source>
</evidence>
<dbReference type="AlphaFoldDB" id="A0A915JA76"/>
<proteinExistence type="predicted"/>